<dbReference type="EMBL" id="JAIXMP010000048">
    <property type="protein sequence ID" value="KAI9246116.1"/>
    <property type="molecule type" value="Genomic_DNA"/>
</dbReference>
<dbReference type="AlphaFoldDB" id="A0AAD5P7S7"/>
<evidence type="ECO:0000313" key="1">
    <source>
        <dbReference type="EMBL" id="KAI9246116.1"/>
    </source>
</evidence>
<accession>A0AAD5P7S7</accession>
<dbReference type="Proteomes" id="UP001209540">
    <property type="component" value="Unassembled WGS sequence"/>
</dbReference>
<proteinExistence type="predicted"/>
<comment type="caution">
    <text evidence="1">The sequence shown here is derived from an EMBL/GenBank/DDBJ whole genome shotgun (WGS) entry which is preliminary data.</text>
</comment>
<feature type="non-terminal residue" evidence="1">
    <location>
        <position position="1"/>
    </location>
</feature>
<sequence>TIPTATSRFNRAQSHDDNIFCSMQYQMSSVFRPLDVSTNELLQILPQDQLTRLFIILC</sequence>
<organism evidence="1 2">
    <name type="scientific">Phascolomyces articulosus</name>
    <dbReference type="NCBI Taxonomy" id="60185"/>
    <lineage>
        <taxon>Eukaryota</taxon>
        <taxon>Fungi</taxon>
        <taxon>Fungi incertae sedis</taxon>
        <taxon>Mucoromycota</taxon>
        <taxon>Mucoromycotina</taxon>
        <taxon>Mucoromycetes</taxon>
        <taxon>Mucorales</taxon>
        <taxon>Lichtheimiaceae</taxon>
        <taxon>Phascolomyces</taxon>
    </lineage>
</organism>
<evidence type="ECO:0000313" key="2">
    <source>
        <dbReference type="Proteomes" id="UP001209540"/>
    </source>
</evidence>
<gene>
    <name evidence="1" type="ORF">BDA99DRAFT_447552</name>
</gene>
<name>A0AAD5P7S7_9FUNG</name>
<keyword evidence="2" id="KW-1185">Reference proteome</keyword>
<reference evidence="1" key="2">
    <citation type="submission" date="2023-02" db="EMBL/GenBank/DDBJ databases">
        <authorList>
            <consortium name="DOE Joint Genome Institute"/>
            <person name="Mondo S.J."/>
            <person name="Chang Y."/>
            <person name="Wang Y."/>
            <person name="Ahrendt S."/>
            <person name="Andreopoulos W."/>
            <person name="Barry K."/>
            <person name="Beard J."/>
            <person name="Benny G.L."/>
            <person name="Blankenship S."/>
            <person name="Bonito G."/>
            <person name="Cuomo C."/>
            <person name="Desiro A."/>
            <person name="Gervers K.A."/>
            <person name="Hundley H."/>
            <person name="Kuo A."/>
            <person name="LaButti K."/>
            <person name="Lang B.F."/>
            <person name="Lipzen A."/>
            <person name="O'Donnell K."/>
            <person name="Pangilinan J."/>
            <person name="Reynolds N."/>
            <person name="Sandor L."/>
            <person name="Smith M.W."/>
            <person name="Tsang A."/>
            <person name="Grigoriev I.V."/>
            <person name="Stajich J.E."/>
            <person name="Spatafora J.W."/>
        </authorList>
    </citation>
    <scope>NUCLEOTIDE SEQUENCE</scope>
    <source>
        <strain evidence="1">RSA 2281</strain>
    </source>
</reference>
<protein>
    <submittedName>
        <fullName evidence="1">Uncharacterized protein</fullName>
    </submittedName>
</protein>
<reference evidence="1" key="1">
    <citation type="journal article" date="2022" name="IScience">
        <title>Evolution of zygomycete secretomes and the origins of terrestrial fungal ecologies.</title>
        <authorList>
            <person name="Chang Y."/>
            <person name="Wang Y."/>
            <person name="Mondo S."/>
            <person name="Ahrendt S."/>
            <person name="Andreopoulos W."/>
            <person name="Barry K."/>
            <person name="Beard J."/>
            <person name="Benny G.L."/>
            <person name="Blankenship S."/>
            <person name="Bonito G."/>
            <person name="Cuomo C."/>
            <person name="Desiro A."/>
            <person name="Gervers K.A."/>
            <person name="Hundley H."/>
            <person name="Kuo A."/>
            <person name="LaButti K."/>
            <person name="Lang B.F."/>
            <person name="Lipzen A."/>
            <person name="O'Donnell K."/>
            <person name="Pangilinan J."/>
            <person name="Reynolds N."/>
            <person name="Sandor L."/>
            <person name="Smith M.E."/>
            <person name="Tsang A."/>
            <person name="Grigoriev I.V."/>
            <person name="Stajich J.E."/>
            <person name="Spatafora J.W."/>
        </authorList>
    </citation>
    <scope>NUCLEOTIDE SEQUENCE</scope>
    <source>
        <strain evidence="1">RSA 2281</strain>
    </source>
</reference>